<evidence type="ECO:0000256" key="1">
    <source>
        <dbReference type="ARBA" id="ARBA00004328"/>
    </source>
</evidence>
<keyword evidence="3" id="KW-0175">Coiled coil</keyword>
<protein>
    <submittedName>
        <fullName evidence="5">Major capsid protein</fullName>
    </submittedName>
</protein>
<evidence type="ECO:0000256" key="3">
    <source>
        <dbReference type="SAM" id="Coils"/>
    </source>
</evidence>
<evidence type="ECO:0000313" key="5">
    <source>
        <dbReference type="EMBL" id="DAE21168.1"/>
    </source>
</evidence>
<dbReference type="SUPFAM" id="SSF56563">
    <property type="entry name" value="Major capsid protein gp5"/>
    <property type="match status" value="1"/>
</dbReference>
<evidence type="ECO:0000259" key="4">
    <source>
        <dbReference type="Pfam" id="PF05065"/>
    </source>
</evidence>
<comment type="subcellular location">
    <subcellularLocation>
        <location evidence="1">Virion</location>
    </subcellularLocation>
</comment>
<feature type="coiled-coil region" evidence="3">
    <location>
        <begin position="28"/>
        <end position="62"/>
    </location>
</feature>
<dbReference type="Gene3D" id="3.30.2400.10">
    <property type="entry name" value="Major capsid protein gp5"/>
    <property type="match status" value="1"/>
</dbReference>
<organism evidence="5">
    <name type="scientific">Siphoviridae sp. ct6oU4</name>
    <dbReference type="NCBI Taxonomy" id="2826299"/>
    <lineage>
        <taxon>Viruses</taxon>
        <taxon>Duplodnaviria</taxon>
        <taxon>Heunggongvirae</taxon>
        <taxon>Uroviricota</taxon>
        <taxon>Caudoviricetes</taxon>
    </lineage>
</organism>
<feature type="domain" description="Phage capsid-like C-terminal" evidence="4">
    <location>
        <begin position="164"/>
        <end position="422"/>
    </location>
</feature>
<dbReference type="InterPro" id="IPR024455">
    <property type="entry name" value="Phage_capsid"/>
</dbReference>
<dbReference type="EMBL" id="BK015709">
    <property type="protein sequence ID" value="DAE21168.1"/>
    <property type="molecule type" value="Genomic_DNA"/>
</dbReference>
<dbReference type="Pfam" id="PF05065">
    <property type="entry name" value="Phage_capsid"/>
    <property type="match status" value="1"/>
</dbReference>
<dbReference type="InterPro" id="IPR054612">
    <property type="entry name" value="Phage_capsid-like_C"/>
</dbReference>
<dbReference type="Gene3D" id="3.30.2320.10">
    <property type="entry name" value="hypothetical protein PF0899 domain"/>
    <property type="match status" value="1"/>
</dbReference>
<evidence type="ECO:0000256" key="2">
    <source>
        <dbReference type="ARBA" id="ARBA00022844"/>
    </source>
</evidence>
<proteinExistence type="predicted"/>
<name>A0A8S5QQ05_9CAUD</name>
<reference evidence="5" key="1">
    <citation type="journal article" date="2021" name="Proc. Natl. Acad. Sci. U.S.A.">
        <title>A Catalog of Tens of Thousands of Viruses from Human Metagenomes Reveals Hidden Associations with Chronic Diseases.</title>
        <authorList>
            <person name="Tisza M.J."/>
            <person name="Buck C.B."/>
        </authorList>
    </citation>
    <scope>NUCLEOTIDE SEQUENCE</scope>
    <source>
        <strain evidence="5">Ct6oU4</strain>
    </source>
</reference>
<keyword evidence="2" id="KW-0946">Virion</keyword>
<sequence>MTLSAHGFAVLHKFTKTKTKKEMTREEYMAAIRRRSEIRQEMETLQQTLARENRDMTDAERQQFAALRAEDDALMVGCVQYESARSSERSRQFEEQRAQDSQEANFGRLLRSIASGRGIPEDLAACRDEEGNFRFAYNRADEQLRADTIQQAASTKNITPVYIQDYIRELTPQTIIGQVGARIQSGITGQWNFPTVKGLKATWYGENDAVTPQTMEFGVKTITPHRLPIRVDISNRAINQTAGAISSLVVETMRLKHTLALNEAFVAETAAANAPTSPLASIPEGNTIAATGGSSTLTRQLFLDLRSKVNEANVPVNAPCFIMDWKAYAELANTPIDKGSGRFLLDLSTNTIDGVPVIPTSLCKKGTIYYGNFGYALVGQFGPMTMGIDTTSVSVLSTNTVAIVINSEWDFFAPYPEAFGKITYTAA</sequence>
<dbReference type="GO" id="GO:0044423">
    <property type="term" value="C:virion component"/>
    <property type="evidence" value="ECO:0007669"/>
    <property type="project" value="UniProtKB-KW"/>
</dbReference>
<dbReference type="NCBIfam" id="TIGR01554">
    <property type="entry name" value="major_cap_HK97"/>
    <property type="match status" value="1"/>
</dbReference>
<accession>A0A8S5QQ05</accession>